<evidence type="ECO:0000256" key="1">
    <source>
        <dbReference type="ARBA" id="ARBA00006174"/>
    </source>
</evidence>
<comment type="caution">
    <text evidence="4">The sequence shown here is derived from an EMBL/GenBank/DDBJ whole genome shotgun (WGS) entry which is preliminary data.</text>
</comment>
<dbReference type="Gene3D" id="1.10.4100.10">
    <property type="entry name" value="2-methylcitrate dehydratase PrpD"/>
    <property type="match status" value="1"/>
</dbReference>
<accession>A0ABN2RUS3</accession>
<organism evidence="4 5">
    <name type="scientific">Microbacterium pumilum</name>
    <dbReference type="NCBI Taxonomy" id="344165"/>
    <lineage>
        <taxon>Bacteria</taxon>
        <taxon>Bacillati</taxon>
        <taxon>Actinomycetota</taxon>
        <taxon>Actinomycetes</taxon>
        <taxon>Micrococcales</taxon>
        <taxon>Microbacteriaceae</taxon>
        <taxon>Microbacterium</taxon>
    </lineage>
</organism>
<dbReference type="InterPro" id="IPR045337">
    <property type="entry name" value="MmgE_PrpD_C"/>
</dbReference>
<dbReference type="InterPro" id="IPR036148">
    <property type="entry name" value="MmgE/PrpD_sf"/>
</dbReference>
<dbReference type="InterPro" id="IPR045336">
    <property type="entry name" value="MmgE_PrpD_N"/>
</dbReference>
<dbReference type="PANTHER" id="PTHR16943">
    <property type="entry name" value="2-METHYLCITRATE DEHYDRATASE-RELATED"/>
    <property type="match status" value="1"/>
</dbReference>
<dbReference type="PANTHER" id="PTHR16943:SF8">
    <property type="entry name" value="2-METHYLCITRATE DEHYDRATASE"/>
    <property type="match status" value="1"/>
</dbReference>
<evidence type="ECO:0000259" key="2">
    <source>
        <dbReference type="Pfam" id="PF03972"/>
    </source>
</evidence>
<dbReference type="SUPFAM" id="SSF103378">
    <property type="entry name" value="2-methylcitrate dehydratase PrpD"/>
    <property type="match status" value="1"/>
</dbReference>
<feature type="domain" description="MmgE/PrpD C-terminal" evidence="3">
    <location>
        <begin position="290"/>
        <end position="477"/>
    </location>
</feature>
<proteinExistence type="inferred from homology"/>
<keyword evidence="5" id="KW-1185">Reference proteome</keyword>
<reference evidence="4 5" key="1">
    <citation type="journal article" date="2019" name="Int. J. Syst. Evol. Microbiol.">
        <title>The Global Catalogue of Microorganisms (GCM) 10K type strain sequencing project: providing services to taxonomists for standard genome sequencing and annotation.</title>
        <authorList>
            <consortium name="The Broad Institute Genomics Platform"/>
            <consortium name="The Broad Institute Genome Sequencing Center for Infectious Disease"/>
            <person name="Wu L."/>
            <person name="Ma J."/>
        </authorList>
    </citation>
    <scope>NUCLEOTIDE SEQUENCE [LARGE SCALE GENOMIC DNA]</scope>
    <source>
        <strain evidence="4 5">JCM 14902</strain>
    </source>
</reference>
<dbReference type="Pfam" id="PF03972">
    <property type="entry name" value="MmgE_PrpD_N"/>
    <property type="match status" value="1"/>
</dbReference>
<dbReference type="Pfam" id="PF19305">
    <property type="entry name" value="MmgE_PrpD_C"/>
    <property type="match status" value="1"/>
</dbReference>
<evidence type="ECO:0000313" key="5">
    <source>
        <dbReference type="Proteomes" id="UP001500326"/>
    </source>
</evidence>
<dbReference type="RefSeq" id="WP_344058235.1">
    <property type="nucleotide sequence ID" value="NZ_BAAAOH010000001.1"/>
</dbReference>
<dbReference type="Gene3D" id="3.30.1330.120">
    <property type="entry name" value="2-methylcitrate dehydratase PrpD"/>
    <property type="match status" value="1"/>
</dbReference>
<dbReference type="InterPro" id="IPR042183">
    <property type="entry name" value="MmgE/PrpD_sf_1"/>
</dbReference>
<evidence type="ECO:0000313" key="4">
    <source>
        <dbReference type="EMBL" id="GAA1975274.1"/>
    </source>
</evidence>
<dbReference type="EMBL" id="BAAAOH010000001">
    <property type="protein sequence ID" value="GAA1975274.1"/>
    <property type="molecule type" value="Genomic_DNA"/>
</dbReference>
<sequence>MTVIHHLRVHRSDENLEREGQLAWHIAEIAADPVEVDQDVVDMIVNRVIDNAAVAAASLTRAPVSAARQQALDHAVSIGGDGSTVFGCALDRRTSPEWAAWANGVAVRELDYHDTFLAAEYSHPGDNIPPIVAVAQHVGADGAALVRGLATGYEIQIDLVRAISLHKHKIDHVAHLGPSAAAGIGTLLDLDVETIYQAVGQALHTTTATRQSRKGEISTWKAHAPAFAGKMAVEAVDRAMRGETSPSPIYEGEDGVIAWLLDGPDASYDVPLPGPGEAKRGILDSYTKEHSAEYQAQAWIDLARRLGAERPELRDPANIESIVLHTSHHTHYVIGSGANDPQKYDPTASRETLDHSIPYIFAVALQDGGWHHVESYAPERAARADTVELWHKVTTAEDEEWTRRYHSDDPNEKAFGGRVEIRLANGESVTDEIAVADAHPLGARPFAREDYIRKFRMLAEPVLSAAEIERFLDLAQRLPDLSPREVQQLTIVAELGVLASAPAPKGLF</sequence>
<evidence type="ECO:0000259" key="3">
    <source>
        <dbReference type="Pfam" id="PF19305"/>
    </source>
</evidence>
<comment type="similarity">
    <text evidence="1">Belongs to the PrpD family.</text>
</comment>
<protein>
    <submittedName>
        <fullName evidence="4">MmgE/PrpD family protein</fullName>
    </submittedName>
</protein>
<gene>
    <name evidence="4" type="ORF">GCM10009777_05190</name>
</gene>
<name>A0ABN2RUS3_9MICO</name>
<feature type="domain" description="MmgE/PrpD N-terminal" evidence="2">
    <location>
        <begin position="21"/>
        <end position="267"/>
    </location>
</feature>
<dbReference type="Proteomes" id="UP001500326">
    <property type="component" value="Unassembled WGS sequence"/>
</dbReference>
<dbReference type="InterPro" id="IPR042188">
    <property type="entry name" value="MmgE/PrpD_sf_2"/>
</dbReference>
<dbReference type="InterPro" id="IPR005656">
    <property type="entry name" value="MmgE_PrpD"/>
</dbReference>